<accession>A0ABT8QZX2</accession>
<evidence type="ECO:0008006" key="4">
    <source>
        <dbReference type="Google" id="ProtNLM"/>
    </source>
</evidence>
<dbReference type="EMBL" id="JAUKPO010000001">
    <property type="protein sequence ID" value="MDO1445395.1"/>
    <property type="molecule type" value="Genomic_DNA"/>
</dbReference>
<organism evidence="2 3">
    <name type="scientific">Rhodocytophaga aerolata</name>
    <dbReference type="NCBI Taxonomy" id="455078"/>
    <lineage>
        <taxon>Bacteria</taxon>
        <taxon>Pseudomonadati</taxon>
        <taxon>Bacteroidota</taxon>
        <taxon>Cytophagia</taxon>
        <taxon>Cytophagales</taxon>
        <taxon>Rhodocytophagaceae</taxon>
        <taxon>Rhodocytophaga</taxon>
    </lineage>
</organism>
<gene>
    <name evidence="2" type="ORF">Q0590_03985</name>
</gene>
<keyword evidence="3" id="KW-1185">Reference proteome</keyword>
<feature type="compositionally biased region" description="Basic and acidic residues" evidence="1">
    <location>
        <begin position="46"/>
        <end position="58"/>
    </location>
</feature>
<evidence type="ECO:0000256" key="1">
    <source>
        <dbReference type="SAM" id="MobiDB-lite"/>
    </source>
</evidence>
<name>A0ABT8QZX2_9BACT</name>
<reference evidence="2" key="1">
    <citation type="submission" date="2023-07" db="EMBL/GenBank/DDBJ databases">
        <title>The genome sequence of Rhodocytophaga aerolata KACC 12507.</title>
        <authorList>
            <person name="Zhang X."/>
        </authorList>
    </citation>
    <scope>NUCLEOTIDE SEQUENCE</scope>
    <source>
        <strain evidence="2">KACC 12507</strain>
    </source>
</reference>
<evidence type="ECO:0000313" key="3">
    <source>
        <dbReference type="Proteomes" id="UP001168528"/>
    </source>
</evidence>
<protein>
    <recommendedName>
        <fullName evidence="4">DUF3892 domain-containing protein</fullName>
    </recommendedName>
</protein>
<feature type="region of interest" description="Disordered" evidence="1">
    <location>
        <begin position="1"/>
        <end position="101"/>
    </location>
</feature>
<dbReference type="Proteomes" id="UP001168528">
    <property type="component" value="Unassembled WGS sequence"/>
</dbReference>
<dbReference type="RefSeq" id="WP_302036184.1">
    <property type="nucleotide sequence ID" value="NZ_JAUKPO010000001.1"/>
</dbReference>
<evidence type="ECO:0000313" key="2">
    <source>
        <dbReference type="EMBL" id="MDO1445395.1"/>
    </source>
</evidence>
<feature type="compositionally biased region" description="Basic and acidic residues" evidence="1">
    <location>
        <begin position="85"/>
        <end position="94"/>
    </location>
</feature>
<sequence>MRKDNKDSKVVIGKNANGTYVPPKGKPSGEGTSKAGLKSVNDLENLDEHYEIADKYTEGPDTPAANVKIMHPNRVPNTPDQDDDTNPRNNDRPRNPRKRRA</sequence>
<proteinExistence type="predicted"/>
<comment type="caution">
    <text evidence="2">The sequence shown here is derived from an EMBL/GenBank/DDBJ whole genome shotgun (WGS) entry which is preliminary data.</text>
</comment>